<feature type="domain" description="DUF1266" evidence="2">
    <location>
        <begin position="71"/>
        <end position="264"/>
    </location>
</feature>
<dbReference type="AlphaFoldDB" id="A0A7I9V156"/>
<sequence length="297" mass="32350">MDYQDSPAEIAAAGAADYRDAVLPVDPSGPLYGVVAQGLALGAPLTLMNSRTPWNALWDCGQMDAAECRLMLTDTWGVTDEDHWLAVINRLVDGEYGAGEAYWAVRARTRARRRLGLRVVDEATWVAEIETIFADSEQQRFVAPITAAIDEVNRAETIMRAAHVLDIDEQVAHCDAYDYTRAVSVARWGVRSGWGTPFTVANVAVAVARRAALDYTSWRDYALGWDAGRIVTYPDTWGRAFVPSIRAVRSLLDSPVSPWNNLPFPDPEDAEPSDAEPSDAEPTDPGPSPDGASDPGS</sequence>
<evidence type="ECO:0000313" key="3">
    <source>
        <dbReference type="EMBL" id="GED99135.1"/>
    </source>
</evidence>
<dbReference type="Pfam" id="PF06889">
    <property type="entry name" value="DUF1266"/>
    <property type="match status" value="1"/>
</dbReference>
<keyword evidence="4" id="KW-1185">Reference proteome</keyword>
<dbReference type="EMBL" id="BJOU01000017">
    <property type="protein sequence ID" value="GED99135.1"/>
    <property type="molecule type" value="Genomic_DNA"/>
</dbReference>
<name>A0A7I9V156_9ACTN</name>
<reference evidence="4" key="1">
    <citation type="submission" date="2019-06" db="EMBL/GenBank/DDBJ databases">
        <title>Gordonia isolated from sludge of a wastewater treatment plant.</title>
        <authorList>
            <person name="Tamura T."/>
            <person name="Aoyama K."/>
            <person name="Kang Y."/>
            <person name="Saito S."/>
            <person name="Akiyama N."/>
            <person name="Yazawa K."/>
            <person name="Gonoi T."/>
            <person name="Mikami Y."/>
        </authorList>
    </citation>
    <scope>NUCLEOTIDE SEQUENCE [LARGE SCALE GENOMIC DNA]</scope>
    <source>
        <strain evidence="4">NBRC 107697</strain>
    </source>
</reference>
<feature type="region of interest" description="Disordered" evidence="1">
    <location>
        <begin position="258"/>
        <end position="297"/>
    </location>
</feature>
<evidence type="ECO:0000259" key="2">
    <source>
        <dbReference type="Pfam" id="PF06889"/>
    </source>
</evidence>
<evidence type="ECO:0000313" key="4">
    <source>
        <dbReference type="Proteomes" id="UP000444980"/>
    </source>
</evidence>
<dbReference type="RefSeq" id="WP_161928450.1">
    <property type="nucleotide sequence ID" value="NZ_BJOU01000017.1"/>
</dbReference>
<feature type="compositionally biased region" description="Acidic residues" evidence="1">
    <location>
        <begin position="266"/>
        <end position="282"/>
    </location>
</feature>
<gene>
    <name evidence="3" type="ORF">nbrc107697_31740</name>
</gene>
<organism evidence="3 4">
    <name type="scientific">Gordonia crocea</name>
    <dbReference type="NCBI Taxonomy" id="589162"/>
    <lineage>
        <taxon>Bacteria</taxon>
        <taxon>Bacillati</taxon>
        <taxon>Actinomycetota</taxon>
        <taxon>Actinomycetes</taxon>
        <taxon>Mycobacteriales</taxon>
        <taxon>Gordoniaceae</taxon>
        <taxon>Gordonia</taxon>
    </lineage>
</organism>
<dbReference type="Proteomes" id="UP000444980">
    <property type="component" value="Unassembled WGS sequence"/>
</dbReference>
<accession>A0A7I9V156</accession>
<dbReference type="InterPro" id="IPR009677">
    <property type="entry name" value="DUF1266"/>
</dbReference>
<evidence type="ECO:0000256" key="1">
    <source>
        <dbReference type="SAM" id="MobiDB-lite"/>
    </source>
</evidence>
<dbReference type="OrthoDB" id="4368881at2"/>
<comment type="caution">
    <text evidence="3">The sequence shown here is derived from an EMBL/GenBank/DDBJ whole genome shotgun (WGS) entry which is preliminary data.</text>
</comment>
<proteinExistence type="predicted"/>
<protein>
    <recommendedName>
        <fullName evidence="2">DUF1266 domain-containing protein</fullName>
    </recommendedName>
</protein>